<dbReference type="Pfam" id="PF10027">
    <property type="entry name" value="DUF2269"/>
    <property type="match status" value="1"/>
</dbReference>
<proteinExistence type="predicted"/>
<keyword evidence="1" id="KW-0812">Transmembrane</keyword>
<reference evidence="2 3" key="1">
    <citation type="journal article" date="2020" name="Microorganisms">
        <title>Osmotic Adaptation and Compatible Solute Biosynthesis of Phototrophic Bacteria as Revealed from Genome Analyses.</title>
        <authorList>
            <person name="Imhoff J.F."/>
            <person name="Rahn T."/>
            <person name="Kunzel S."/>
            <person name="Keller A."/>
            <person name="Neulinger S.C."/>
        </authorList>
    </citation>
    <scope>NUCLEOTIDE SEQUENCE [LARGE SCALE GENOMIC DNA]</scope>
    <source>
        <strain evidence="2 3">DSM 15116</strain>
    </source>
</reference>
<feature type="transmembrane region" description="Helical" evidence="1">
    <location>
        <begin position="133"/>
        <end position="151"/>
    </location>
</feature>
<feature type="transmembrane region" description="Helical" evidence="1">
    <location>
        <begin position="12"/>
        <end position="31"/>
    </location>
</feature>
<evidence type="ECO:0008006" key="4">
    <source>
        <dbReference type="Google" id="ProtNLM"/>
    </source>
</evidence>
<protein>
    <recommendedName>
        <fullName evidence="4">DUF2269 domain-containing protein</fullName>
    </recommendedName>
</protein>
<evidence type="ECO:0000313" key="3">
    <source>
        <dbReference type="Proteomes" id="UP000738126"/>
    </source>
</evidence>
<comment type="caution">
    <text evidence="2">The sequence shown here is derived from an EMBL/GenBank/DDBJ whole genome shotgun (WGS) entry which is preliminary data.</text>
</comment>
<gene>
    <name evidence="2" type="ORF">CKO13_02930</name>
</gene>
<name>A0ABS1E3D7_9GAMM</name>
<dbReference type="RefSeq" id="WP_200256644.1">
    <property type="nucleotide sequence ID" value="NZ_NRSH01000018.1"/>
</dbReference>
<feature type="transmembrane region" description="Helical" evidence="1">
    <location>
        <begin position="80"/>
        <end position="100"/>
    </location>
</feature>
<organism evidence="2 3">
    <name type="scientific">Halorhodospira neutriphila</name>
    <dbReference type="NCBI Taxonomy" id="168379"/>
    <lineage>
        <taxon>Bacteria</taxon>
        <taxon>Pseudomonadati</taxon>
        <taxon>Pseudomonadota</taxon>
        <taxon>Gammaproteobacteria</taxon>
        <taxon>Chromatiales</taxon>
        <taxon>Ectothiorhodospiraceae</taxon>
        <taxon>Halorhodospira</taxon>
    </lineage>
</organism>
<dbReference type="EMBL" id="NRSH01000018">
    <property type="protein sequence ID" value="MBK1725990.1"/>
    <property type="molecule type" value="Genomic_DNA"/>
</dbReference>
<dbReference type="Proteomes" id="UP000738126">
    <property type="component" value="Unassembled WGS sequence"/>
</dbReference>
<evidence type="ECO:0000256" key="1">
    <source>
        <dbReference type="SAM" id="Phobius"/>
    </source>
</evidence>
<keyword evidence="1" id="KW-0472">Membrane</keyword>
<keyword evidence="1" id="KW-1133">Transmembrane helix</keyword>
<sequence length="177" mass="19188">MLRKTLKILHTLGSIGLTGAVAVHLVLLGMAPGPEAIQEHAVIRSAIAEVSGWILLPSLAVVFLSGLLSMAFYRPFRNAGWVWLKAILSLSVFGSILIHVHGTAIRTAEATRAAADGEIPVDRIPQYVHNEALILWIILLVCIANVVLGVWRPRAERWLGPQRAARGAPAQTTSRRS</sequence>
<dbReference type="InterPro" id="IPR018729">
    <property type="entry name" value="DUF2269_transmembrane"/>
</dbReference>
<evidence type="ECO:0000313" key="2">
    <source>
        <dbReference type="EMBL" id="MBK1725990.1"/>
    </source>
</evidence>
<feature type="transmembrane region" description="Helical" evidence="1">
    <location>
        <begin position="51"/>
        <end position="73"/>
    </location>
</feature>
<accession>A0ABS1E3D7</accession>
<keyword evidence="3" id="KW-1185">Reference proteome</keyword>